<keyword evidence="1" id="KW-1133">Transmembrane helix</keyword>
<keyword evidence="3" id="KW-1185">Reference proteome</keyword>
<evidence type="ECO:0000313" key="3">
    <source>
        <dbReference type="Proteomes" id="UP000507470"/>
    </source>
</evidence>
<feature type="transmembrane region" description="Helical" evidence="1">
    <location>
        <begin position="192"/>
        <end position="212"/>
    </location>
</feature>
<keyword evidence="1" id="KW-0472">Membrane</keyword>
<name>A0A6J8DC16_MYTCO</name>
<dbReference type="Proteomes" id="UP000507470">
    <property type="component" value="Unassembled WGS sequence"/>
</dbReference>
<reference evidence="2 3" key="1">
    <citation type="submission" date="2020-06" db="EMBL/GenBank/DDBJ databases">
        <authorList>
            <person name="Li R."/>
            <person name="Bekaert M."/>
        </authorList>
    </citation>
    <scope>NUCLEOTIDE SEQUENCE [LARGE SCALE GENOMIC DNA]</scope>
    <source>
        <strain evidence="3">wild</strain>
    </source>
</reference>
<evidence type="ECO:0000256" key="1">
    <source>
        <dbReference type="SAM" id="Phobius"/>
    </source>
</evidence>
<gene>
    <name evidence="2" type="ORF">MCOR_39270</name>
</gene>
<organism evidence="2 3">
    <name type="scientific">Mytilus coruscus</name>
    <name type="common">Sea mussel</name>
    <dbReference type="NCBI Taxonomy" id="42192"/>
    <lineage>
        <taxon>Eukaryota</taxon>
        <taxon>Metazoa</taxon>
        <taxon>Spiralia</taxon>
        <taxon>Lophotrochozoa</taxon>
        <taxon>Mollusca</taxon>
        <taxon>Bivalvia</taxon>
        <taxon>Autobranchia</taxon>
        <taxon>Pteriomorphia</taxon>
        <taxon>Mytilida</taxon>
        <taxon>Mytiloidea</taxon>
        <taxon>Mytilidae</taxon>
        <taxon>Mytilinae</taxon>
        <taxon>Mytilus</taxon>
    </lineage>
</organism>
<proteinExistence type="predicted"/>
<keyword evidence="1" id="KW-0812">Transmembrane</keyword>
<protein>
    <submittedName>
        <fullName evidence="2">Uncharacterized protein</fullName>
    </submittedName>
</protein>
<dbReference type="AlphaFoldDB" id="A0A6J8DC16"/>
<dbReference type="EMBL" id="CACVKT020007119">
    <property type="protein sequence ID" value="CAC5405595.1"/>
    <property type="molecule type" value="Genomic_DNA"/>
</dbReference>
<sequence>MKSILLMSEADVKMLIPKPGHSARVWNAIQTLQSLSKQERQESDSNRTSSASVNRIPTYSQKSLPFCEGGEITIPGEKPWQRLNLWYPYPKQKRCMFSNQMLPRMYRAAYANLQTKFETYFCSEIAKRYERKQKVDKWVTFIDFKLSCVNDASYGKLLQLPARPQKTHKAVSQCLCRVGNKKAEITSVLDKYTQVIIICLIHLALFLVNWQLNRFIMRVV</sequence>
<accession>A0A6J8DC16</accession>
<evidence type="ECO:0000313" key="2">
    <source>
        <dbReference type="EMBL" id="CAC5405595.1"/>
    </source>
</evidence>